<dbReference type="OrthoDB" id="9805924at2"/>
<dbReference type="PANTHER" id="PTHR10545:SF29">
    <property type="entry name" value="GH14572P-RELATED"/>
    <property type="match status" value="1"/>
</dbReference>
<dbReference type="Proteomes" id="UP000198824">
    <property type="component" value="Unassembled WGS sequence"/>
</dbReference>
<keyword evidence="3 5" id="KW-0012">Acyltransferase</keyword>
<name>A0A1I6LRU8_9SPHN</name>
<keyword evidence="6" id="KW-1185">Reference proteome</keyword>
<dbReference type="InterPro" id="IPR016181">
    <property type="entry name" value="Acyl_CoA_acyltransferase"/>
</dbReference>
<protein>
    <submittedName>
        <fullName evidence="5">L-amino acid N-acyltransferase YncA</fullName>
    </submittedName>
</protein>
<dbReference type="STRING" id="1166337.SAMN05192580_3185"/>
<organism evidence="5 6">
    <name type="scientific">Sphingomonas jatrophae</name>
    <dbReference type="NCBI Taxonomy" id="1166337"/>
    <lineage>
        <taxon>Bacteria</taxon>
        <taxon>Pseudomonadati</taxon>
        <taxon>Pseudomonadota</taxon>
        <taxon>Alphaproteobacteria</taxon>
        <taxon>Sphingomonadales</taxon>
        <taxon>Sphingomonadaceae</taxon>
        <taxon>Sphingomonas</taxon>
    </lineage>
</organism>
<evidence type="ECO:0000256" key="1">
    <source>
        <dbReference type="ARBA" id="ARBA00008694"/>
    </source>
</evidence>
<proteinExistence type="inferred from homology"/>
<dbReference type="SUPFAM" id="SSF55729">
    <property type="entry name" value="Acyl-CoA N-acyltransferases (Nat)"/>
    <property type="match status" value="1"/>
</dbReference>
<dbReference type="Gene3D" id="3.40.630.30">
    <property type="match status" value="1"/>
</dbReference>
<evidence type="ECO:0000313" key="5">
    <source>
        <dbReference type="EMBL" id="SFS06158.1"/>
    </source>
</evidence>
<evidence type="ECO:0000313" key="6">
    <source>
        <dbReference type="Proteomes" id="UP000198824"/>
    </source>
</evidence>
<dbReference type="CDD" id="cd04301">
    <property type="entry name" value="NAT_SF"/>
    <property type="match status" value="1"/>
</dbReference>
<feature type="domain" description="N-acetyltransferase" evidence="4">
    <location>
        <begin position="1"/>
        <end position="156"/>
    </location>
</feature>
<dbReference type="Pfam" id="PF00583">
    <property type="entry name" value="Acetyltransf_1"/>
    <property type="match status" value="1"/>
</dbReference>
<dbReference type="PANTHER" id="PTHR10545">
    <property type="entry name" value="DIAMINE N-ACETYLTRANSFERASE"/>
    <property type="match status" value="1"/>
</dbReference>
<accession>A0A1I6LRU8</accession>
<dbReference type="RefSeq" id="WP_093315948.1">
    <property type="nucleotide sequence ID" value="NZ_FOZG01000002.1"/>
</dbReference>
<dbReference type="GO" id="GO:0008080">
    <property type="term" value="F:N-acetyltransferase activity"/>
    <property type="evidence" value="ECO:0007669"/>
    <property type="project" value="TreeGrafter"/>
</dbReference>
<evidence type="ECO:0000256" key="3">
    <source>
        <dbReference type="ARBA" id="ARBA00023315"/>
    </source>
</evidence>
<keyword evidence="2 5" id="KW-0808">Transferase</keyword>
<dbReference type="EMBL" id="FOZG01000002">
    <property type="protein sequence ID" value="SFS06158.1"/>
    <property type="molecule type" value="Genomic_DNA"/>
</dbReference>
<dbReference type="InterPro" id="IPR051016">
    <property type="entry name" value="Diverse_Substrate_AcTransf"/>
</dbReference>
<gene>
    <name evidence="5" type="ORF">SAMN05192580_3185</name>
</gene>
<evidence type="ECO:0000256" key="2">
    <source>
        <dbReference type="ARBA" id="ARBA00022679"/>
    </source>
</evidence>
<reference evidence="5 6" key="1">
    <citation type="submission" date="2016-10" db="EMBL/GenBank/DDBJ databases">
        <authorList>
            <person name="de Groot N.N."/>
        </authorList>
    </citation>
    <scope>NUCLEOTIDE SEQUENCE [LARGE SCALE GENOMIC DNA]</scope>
    <source>
        <strain evidence="5 6">S5-249</strain>
    </source>
</reference>
<dbReference type="FunFam" id="3.40.630.30:FF:000064">
    <property type="entry name" value="GNAT family acetyltransferase"/>
    <property type="match status" value="1"/>
</dbReference>
<sequence length="156" mass="17506">MIVRMAEAADVPDILRLIRALAEYEREPDAVEATEAMLAERLFAPVPAVWAFVAELDGRVVGIAVWFLNFSTWTGRHGVYLEDLFVETEARGRGIARALFRALAREAVRRGCARLDWQVLDWNEDAKAAYRALGARHQAGWEPWRIDGDALAALAE</sequence>
<dbReference type="InterPro" id="IPR000182">
    <property type="entry name" value="GNAT_dom"/>
</dbReference>
<dbReference type="AlphaFoldDB" id="A0A1I6LRU8"/>
<comment type="similarity">
    <text evidence="1">Belongs to the acetyltransferase family.</text>
</comment>
<dbReference type="PROSITE" id="PS51186">
    <property type="entry name" value="GNAT"/>
    <property type="match status" value="1"/>
</dbReference>
<evidence type="ECO:0000259" key="4">
    <source>
        <dbReference type="PROSITE" id="PS51186"/>
    </source>
</evidence>